<name>A0A0P1A406_PLAHL</name>
<dbReference type="GeneID" id="36404091"/>
<evidence type="ECO:0000313" key="2">
    <source>
        <dbReference type="Proteomes" id="UP000054928"/>
    </source>
</evidence>
<sequence length="65" mass="7265">MIRVCTTDKLNAAAILYRLVAVFGWIAMQMKLIGGISVHFFADHGKSNVDVDVKRSRKKKLFLAA</sequence>
<reference evidence="2" key="1">
    <citation type="submission" date="2014-09" db="EMBL/GenBank/DDBJ databases">
        <authorList>
            <person name="Sharma Rahul"/>
            <person name="Thines Marco"/>
        </authorList>
    </citation>
    <scope>NUCLEOTIDE SEQUENCE [LARGE SCALE GENOMIC DNA]</scope>
</reference>
<accession>A0A0P1A406</accession>
<organism evidence="1 2">
    <name type="scientific">Plasmopara halstedii</name>
    <name type="common">Downy mildew of sunflower</name>
    <dbReference type="NCBI Taxonomy" id="4781"/>
    <lineage>
        <taxon>Eukaryota</taxon>
        <taxon>Sar</taxon>
        <taxon>Stramenopiles</taxon>
        <taxon>Oomycota</taxon>
        <taxon>Peronosporomycetes</taxon>
        <taxon>Peronosporales</taxon>
        <taxon>Peronosporaceae</taxon>
        <taxon>Plasmopara</taxon>
    </lineage>
</organism>
<protein>
    <submittedName>
        <fullName evidence="1">Uncharacterized protein</fullName>
    </submittedName>
</protein>
<dbReference type="RefSeq" id="XP_024571593.1">
    <property type="nucleotide sequence ID" value="XM_024721804.1"/>
</dbReference>
<evidence type="ECO:0000313" key="1">
    <source>
        <dbReference type="EMBL" id="CEG35224.1"/>
    </source>
</evidence>
<dbReference type="AlphaFoldDB" id="A0A0P1A406"/>
<proteinExistence type="predicted"/>
<dbReference type="EMBL" id="CCYD01000033">
    <property type="protein sequence ID" value="CEG35224.1"/>
    <property type="molecule type" value="Genomic_DNA"/>
</dbReference>
<keyword evidence="2" id="KW-1185">Reference proteome</keyword>
<dbReference type="Proteomes" id="UP000054928">
    <property type="component" value="Unassembled WGS sequence"/>
</dbReference>